<evidence type="ECO:0000256" key="4">
    <source>
        <dbReference type="ARBA" id="ARBA00022692"/>
    </source>
</evidence>
<evidence type="ECO:0000256" key="12">
    <source>
        <dbReference type="ARBA" id="ARBA00041185"/>
    </source>
</evidence>
<feature type="transmembrane region" description="Helical" evidence="17">
    <location>
        <begin position="132"/>
        <end position="155"/>
    </location>
</feature>
<evidence type="ECO:0000256" key="17">
    <source>
        <dbReference type="SAM" id="Phobius"/>
    </source>
</evidence>
<name>N6W9H3_9ACTO</name>
<keyword evidence="6" id="KW-0573">Peptidoglycan synthesis</keyword>
<feature type="transmembrane region" description="Helical" evidence="17">
    <location>
        <begin position="176"/>
        <end position="209"/>
    </location>
</feature>
<feature type="transmembrane region" description="Helical" evidence="17">
    <location>
        <begin position="302"/>
        <end position="322"/>
    </location>
</feature>
<evidence type="ECO:0000256" key="2">
    <source>
        <dbReference type="ARBA" id="ARBA00022676"/>
    </source>
</evidence>
<dbReference type="GO" id="GO:0051301">
    <property type="term" value="P:cell division"/>
    <property type="evidence" value="ECO:0007669"/>
    <property type="project" value="InterPro"/>
</dbReference>
<comment type="caution">
    <text evidence="18">The sequence shown here is derived from an EMBL/GenBank/DDBJ whole genome shotgun (WGS) entry which is preliminary data.</text>
</comment>
<evidence type="ECO:0000256" key="13">
    <source>
        <dbReference type="ARBA" id="ARBA00041418"/>
    </source>
</evidence>
<reference evidence="18 19" key="1">
    <citation type="submission" date="2013-03" db="EMBL/GenBank/DDBJ databases">
        <title>Reference genome for the Human Microbiome Project.</title>
        <authorList>
            <person name="Aqrawi P."/>
            <person name="Ayvaz T."/>
            <person name="Bess C."/>
            <person name="Blankenburg K."/>
            <person name="Coyle M."/>
            <person name="Deng J."/>
            <person name="Forbes L."/>
            <person name="Fowler G."/>
            <person name="Francisco L."/>
            <person name="Fu Q."/>
            <person name="Gibbs R."/>
            <person name="Gross S."/>
            <person name="Gubbala S."/>
            <person name="Hale W."/>
            <person name="Hemphill L."/>
            <person name="Highlander S."/>
            <person name="Hirani K."/>
            <person name="Jackson L."/>
            <person name="Jakkamsetti A."/>
            <person name="Javaid M."/>
            <person name="Jayaseelan J.C."/>
            <person name="Jiang H."/>
            <person name="Joshi V."/>
            <person name="Korchina V."/>
            <person name="Kovar C."/>
            <person name="Lara F."/>
            <person name="Lee S."/>
            <person name="Liu Y."/>
            <person name="Mata R."/>
            <person name="Mathew T."/>
            <person name="Munidasa M."/>
            <person name="Muzny D."/>
            <person name="Nazareth L."/>
            <person name="Ngo R."/>
            <person name="Nguyen L."/>
            <person name="Nguyen N."/>
            <person name="Okwuonu G."/>
            <person name="Ongeri F."/>
            <person name="Palculict T."/>
            <person name="Patil S."/>
            <person name="Petrosino J."/>
            <person name="Pham C."/>
            <person name="Pham P."/>
            <person name="Pu L.-L."/>
            <person name="Qin X."/>
            <person name="Qu J."/>
            <person name="Reid J."/>
            <person name="Ross M."/>
            <person name="Ruth R."/>
            <person name="Saada N."/>
            <person name="San Lucas F."/>
            <person name="Santibanez J."/>
            <person name="Shang Y."/>
            <person name="Simmons D."/>
            <person name="Song X.-Z."/>
            <person name="Tang L.-Y."/>
            <person name="Thornton R."/>
            <person name="Warren J."/>
            <person name="Weissenberger G."/>
            <person name="Wilczek-Boney K."/>
            <person name="Worley K."/>
            <person name="Youmans B."/>
            <person name="Zhang J."/>
            <person name="Zhang L."/>
            <person name="Zhao Z."/>
            <person name="Zhou C."/>
            <person name="Zhu D."/>
            <person name="Zhu Y."/>
        </authorList>
    </citation>
    <scope>NUCLEOTIDE SEQUENCE [LARGE SCALE GENOMIC DNA]</scope>
    <source>
        <strain evidence="18 19">F0333</strain>
    </source>
</reference>
<feature type="transmembrane region" description="Helical" evidence="17">
    <location>
        <begin position="334"/>
        <end position="356"/>
    </location>
</feature>
<evidence type="ECO:0000313" key="19">
    <source>
        <dbReference type="Proteomes" id="UP000013015"/>
    </source>
</evidence>
<dbReference type="GO" id="GO:0015648">
    <property type="term" value="F:lipid-linked peptidoglycan transporter activity"/>
    <property type="evidence" value="ECO:0007669"/>
    <property type="project" value="TreeGrafter"/>
</dbReference>
<dbReference type="HOGENOM" id="CLU_029243_0_2_11"/>
<dbReference type="EC" id="2.4.99.28" evidence="14"/>
<dbReference type="PANTHER" id="PTHR30474:SF2">
    <property type="entry name" value="PEPTIDOGLYCAN GLYCOSYLTRANSFERASE FTSW-RELATED"/>
    <property type="match status" value="1"/>
</dbReference>
<comment type="subcellular location">
    <subcellularLocation>
        <location evidence="1">Membrane</location>
        <topology evidence="1">Multi-pass membrane protein</topology>
    </subcellularLocation>
</comment>
<evidence type="ECO:0000256" key="9">
    <source>
        <dbReference type="ARBA" id="ARBA00032370"/>
    </source>
</evidence>
<comment type="catalytic activity">
    <reaction evidence="15">
        <text>[GlcNAc-(1-&gt;4)-Mur2Ac(oyl-L-Ala-gamma-D-Glu-L-Lys-D-Ala-D-Ala)](n)-di-trans,octa-cis-undecaprenyl diphosphate + beta-D-GlcNAc-(1-&gt;4)-Mur2Ac(oyl-L-Ala-gamma-D-Glu-L-Lys-D-Ala-D-Ala)-di-trans,octa-cis-undecaprenyl diphosphate = [GlcNAc-(1-&gt;4)-Mur2Ac(oyl-L-Ala-gamma-D-Glu-L-Lys-D-Ala-D-Ala)](n+1)-di-trans,octa-cis-undecaprenyl diphosphate + di-trans,octa-cis-undecaprenyl diphosphate + H(+)</text>
        <dbReference type="Rhea" id="RHEA:23708"/>
        <dbReference type="Rhea" id="RHEA-COMP:9602"/>
        <dbReference type="Rhea" id="RHEA-COMP:9603"/>
        <dbReference type="ChEBI" id="CHEBI:15378"/>
        <dbReference type="ChEBI" id="CHEBI:58405"/>
        <dbReference type="ChEBI" id="CHEBI:60033"/>
        <dbReference type="ChEBI" id="CHEBI:78435"/>
        <dbReference type="EC" id="2.4.99.28"/>
    </reaction>
</comment>
<dbReference type="GO" id="GO:0008955">
    <property type="term" value="F:peptidoglycan glycosyltransferase activity"/>
    <property type="evidence" value="ECO:0007669"/>
    <property type="project" value="UniProtKB-EC"/>
</dbReference>
<keyword evidence="4 17" id="KW-0812">Transmembrane</keyword>
<evidence type="ECO:0000256" key="5">
    <source>
        <dbReference type="ARBA" id="ARBA00022960"/>
    </source>
</evidence>
<dbReference type="eggNOG" id="COG0772">
    <property type="taxonomic scope" value="Bacteria"/>
</dbReference>
<dbReference type="EMBL" id="AQHZ01000001">
    <property type="protein sequence ID" value="ENO19205.1"/>
    <property type="molecule type" value="Genomic_DNA"/>
</dbReference>
<evidence type="ECO:0000256" key="10">
    <source>
        <dbReference type="ARBA" id="ARBA00033270"/>
    </source>
</evidence>
<sequence length="431" mass="46660">MEALREGWARLRSPISNPRFVSEGRSAASLNPVVTYYLIVIPALVLAIIGMLMGFSAQTVSSIFGGENPYLDYMKPLLVILGGLLIAYGVHKIPIVFFKTFSYPVFVFALILQSLVLTPLGREEGGNVNWVWIPGLPFLIQPSELLKLALLLVLAKSLTHPGARLHDWRQMLVKAGGLLGLALVFVMFGHDMGTAMVVAGLALGALWVAGLPSRWFGVVILAAMPVLGIFVGKNPTRIQRILEVLPGNTERNISKPEQIDHSLWAFGSGGFTGLGPGASREKWDYLQAAHTDFILAIIGEEFGLLGSIAVLVTIALLVWGLVRVCQAAKDPYAVIVAGGVATWIGFQTIINVFSVTRVGPVVGVPLPLVSHGGSSFLFTVIGIAVIASFARADTGMTMWGQSHAFSWMRDPRKARRRRRADRGSVEKVTEQ</sequence>
<dbReference type="PATRIC" id="fig|888050.3.peg.123"/>
<evidence type="ECO:0000256" key="16">
    <source>
        <dbReference type="ARBA" id="ARBA00049966"/>
    </source>
</evidence>
<feature type="transmembrane region" description="Helical" evidence="17">
    <location>
        <begin position="73"/>
        <end position="90"/>
    </location>
</feature>
<dbReference type="AlphaFoldDB" id="N6W9H3"/>
<dbReference type="RefSeq" id="WP_005961668.1">
    <property type="nucleotide sequence ID" value="NZ_CP040505.1"/>
</dbReference>
<keyword evidence="2" id="KW-0328">Glycosyltransferase</keyword>
<evidence type="ECO:0000256" key="7">
    <source>
        <dbReference type="ARBA" id="ARBA00022989"/>
    </source>
</evidence>
<proteinExistence type="inferred from homology"/>
<dbReference type="GO" id="GO:0005886">
    <property type="term" value="C:plasma membrane"/>
    <property type="evidence" value="ECO:0007669"/>
    <property type="project" value="TreeGrafter"/>
</dbReference>
<evidence type="ECO:0000256" key="11">
    <source>
        <dbReference type="ARBA" id="ARBA00038053"/>
    </source>
</evidence>
<feature type="transmembrane region" description="Helical" evidence="17">
    <location>
        <begin position="368"/>
        <end position="390"/>
    </location>
</feature>
<evidence type="ECO:0000256" key="1">
    <source>
        <dbReference type="ARBA" id="ARBA00004141"/>
    </source>
</evidence>
<accession>N6W9H3</accession>
<evidence type="ECO:0000256" key="6">
    <source>
        <dbReference type="ARBA" id="ARBA00022984"/>
    </source>
</evidence>
<dbReference type="PANTHER" id="PTHR30474">
    <property type="entry name" value="CELL CYCLE PROTEIN"/>
    <property type="match status" value="1"/>
</dbReference>
<gene>
    <name evidence="18" type="ORF">HMPREF9004_0124</name>
</gene>
<feature type="transmembrane region" description="Helical" evidence="17">
    <location>
        <begin position="102"/>
        <end position="120"/>
    </location>
</feature>
<dbReference type="GO" id="GO:0008360">
    <property type="term" value="P:regulation of cell shape"/>
    <property type="evidence" value="ECO:0007669"/>
    <property type="project" value="UniProtKB-KW"/>
</dbReference>
<keyword evidence="5" id="KW-0133">Cell shape</keyword>
<dbReference type="GO" id="GO:0032153">
    <property type="term" value="C:cell division site"/>
    <property type="evidence" value="ECO:0007669"/>
    <property type="project" value="TreeGrafter"/>
</dbReference>
<evidence type="ECO:0000256" key="3">
    <source>
        <dbReference type="ARBA" id="ARBA00022679"/>
    </source>
</evidence>
<dbReference type="GO" id="GO:0009252">
    <property type="term" value="P:peptidoglycan biosynthetic process"/>
    <property type="evidence" value="ECO:0007669"/>
    <property type="project" value="UniProtKB-KW"/>
</dbReference>
<keyword evidence="7 17" id="KW-1133">Transmembrane helix</keyword>
<keyword evidence="19" id="KW-1185">Reference proteome</keyword>
<evidence type="ECO:0000256" key="15">
    <source>
        <dbReference type="ARBA" id="ARBA00049902"/>
    </source>
</evidence>
<keyword evidence="3" id="KW-0808">Transferase</keyword>
<dbReference type="InterPro" id="IPR001182">
    <property type="entry name" value="FtsW/RodA"/>
</dbReference>
<dbReference type="Pfam" id="PF01098">
    <property type="entry name" value="FTSW_RODA_SPOVE"/>
    <property type="match status" value="1"/>
</dbReference>
<dbReference type="OrthoDB" id="9768187at2"/>
<evidence type="ECO:0000256" key="14">
    <source>
        <dbReference type="ARBA" id="ARBA00044770"/>
    </source>
</evidence>
<keyword evidence="8 17" id="KW-0472">Membrane</keyword>
<comment type="similarity">
    <text evidence="11">Belongs to the SEDS family. FtsW subfamily.</text>
</comment>
<protein>
    <recommendedName>
        <fullName evidence="12">Probable peptidoglycan glycosyltransferase FtsW</fullName>
        <ecNumber evidence="14">2.4.99.28</ecNumber>
    </recommendedName>
    <alternativeName>
        <fullName evidence="13">Cell division protein FtsW</fullName>
    </alternativeName>
    <alternativeName>
        <fullName evidence="10">Cell wall polymerase</fullName>
    </alternativeName>
    <alternativeName>
        <fullName evidence="9">Peptidoglycan polymerase</fullName>
    </alternativeName>
</protein>
<evidence type="ECO:0000256" key="8">
    <source>
        <dbReference type="ARBA" id="ARBA00023136"/>
    </source>
</evidence>
<comment type="function">
    <text evidence="16">Peptidoglycan polymerase that is essential for cell division.</text>
</comment>
<organism evidence="18 19">
    <name type="scientific">Schaalia cardiffensis F0333</name>
    <dbReference type="NCBI Taxonomy" id="888050"/>
    <lineage>
        <taxon>Bacteria</taxon>
        <taxon>Bacillati</taxon>
        <taxon>Actinomycetota</taxon>
        <taxon>Actinomycetes</taxon>
        <taxon>Actinomycetales</taxon>
        <taxon>Actinomycetaceae</taxon>
        <taxon>Schaalia</taxon>
    </lineage>
</organism>
<feature type="transmembrane region" description="Helical" evidence="17">
    <location>
        <begin position="215"/>
        <end position="232"/>
    </location>
</feature>
<dbReference type="STRING" id="888050.HMPREF9004_0124"/>
<evidence type="ECO:0000313" key="18">
    <source>
        <dbReference type="EMBL" id="ENO19205.1"/>
    </source>
</evidence>
<dbReference type="Proteomes" id="UP000013015">
    <property type="component" value="Unassembled WGS sequence"/>
</dbReference>
<feature type="transmembrane region" description="Helical" evidence="17">
    <location>
        <begin position="34"/>
        <end position="53"/>
    </location>
</feature>